<dbReference type="AlphaFoldDB" id="A0A9X1SV29"/>
<dbReference type="Pfam" id="PF12680">
    <property type="entry name" value="SnoaL_2"/>
    <property type="match status" value="1"/>
</dbReference>
<comment type="caution">
    <text evidence="2">The sequence shown here is derived from an EMBL/GenBank/DDBJ whole genome shotgun (WGS) entry which is preliminary data.</text>
</comment>
<proteinExistence type="predicted"/>
<evidence type="ECO:0000259" key="1">
    <source>
        <dbReference type="Pfam" id="PF12680"/>
    </source>
</evidence>
<gene>
    <name evidence="2" type="ORF">LR394_15790</name>
</gene>
<dbReference type="EMBL" id="JAJOMB010000007">
    <property type="protein sequence ID" value="MCD5312370.1"/>
    <property type="molecule type" value="Genomic_DNA"/>
</dbReference>
<sequence>MSQRTDTVHRYMEGFRRSDHAVILDCLTDDVVWNIPGTRNTKGKAEFDTEIENPAFAGSPELAVERTIEAGDVVVCLGVGVGFLREAGPFRFAFNDTFTFRDDLICQIDSYVVPLPPS</sequence>
<evidence type="ECO:0000313" key="2">
    <source>
        <dbReference type="EMBL" id="MCD5312370.1"/>
    </source>
</evidence>
<feature type="domain" description="SnoaL-like" evidence="1">
    <location>
        <begin position="8"/>
        <end position="107"/>
    </location>
</feature>
<dbReference type="Gene3D" id="3.10.450.50">
    <property type="match status" value="1"/>
</dbReference>
<protein>
    <submittedName>
        <fullName evidence="2">Nuclear transport factor 2 family protein</fullName>
    </submittedName>
</protein>
<reference evidence="2" key="1">
    <citation type="submission" date="2021-11" db="EMBL/GenBank/DDBJ databases">
        <title>Streptomyces corallinus and Kineosporia corallina sp. nov., two new coral-derived marine actinobacteria.</title>
        <authorList>
            <person name="Buangrab K."/>
            <person name="Sutthacheep M."/>
            <person name="Yeemin T."/>
            <person name="Harunari E."/>
            <person name="Igarashi Y."/>
            <person name="Sripreechasak P."/>
            <person name="Kanchanasin P."/>
            <person name="Tanasupawat S."/>
            <person name="Phongsopitanun W."/>
        </authorList>
    </citation>
    <scope>NUCLEOTIDE SEQUENCE</scope>
    <source>
        <strain evidence="2">JCM 31032</strain>
    </source>
</reference>
<dbReference type="RefSeq" id="WP_231442501.1">
    <property type="nucleotide sequence ID" value="NZ_JAJOMB010000007.1"/>
</dbReference>
<dbReference type="InterPro" id="IPR037401">
    <property type="entry name" value="SnoaL-like"/>
</dbReference>
<keyword evidence="3" id="KW-1185">Reference proteome</keyword>
<evidence type="ECO:0000313" key="3">
    <source>
        <dbReference type="Proteomes" id="UP001138997"/>
    </source>
</evidence>
<dbReference type="Proteomes" id="UP001138997">
    <property type="component" value="Unassembled WGS sequence"/>
</dbReference>
<name>A0A9X1SV29_9ACTN</name>
<organism evidence="2 3">
    <name type="scientific">Kineosporia babensis</name>
    <dbReference type="NCBI Taxonomy" id="499548"/>
    <lineage>
        <taxon>Bacteria</taxon>
        <taxon>Bacillati</taxon>
        <taxon>Actinomycetota</taxon>
        <taxon>Actinomycetes</taxon>
        <taxon>Kineosporiales</taxon>
        <taxon>Kineosporiaceae</taxon>
        <taxon>Kineosporia</taxon>
    </lineage>
</organism>
<accession>A0A9X1SV29</accession>
<dbReference type="SUPFAM" id="SSF54427">
    <property type="entry name" value="NTF2-like"/>
    <property type="match status" value="1"/>
</dbReference>
<dbReference type="InterPro" id="IPR032710">
    <property type="entry name" value="NTF2-like_dom_sf"/>
</dbReference>